<dbReference type="GO" id="GO:0015888">
    <property type="term" value="P:thiamine transport"/>
    <property type="evidence" value="ECO:0007669"/>
    <property type="project" value="TreeGrafter"/>
</dbReference>
<keyword evidence="3" id="KW-1185">Reference proteome</keyword>
<dbReference type="AlphaFoldDB" id="L9L072"/>
<dbReference type="Proteomes" id="UP000011518">
    <property type="component" value="Unassembled WGS sequence"/>
</dbReference>
<sequence>MLWIFLQPRAATQTAVSCLGSALRAQRLATAVGPPTPLPVQCLATAVGPPSPLPVQCLATAVGPLARVPRDRCSFAIEGIVVHDTHQGCFCLREPDARQCRVCWKWPACSDSQRGLRLGVGFQLTDAHTVMTENQPAENTPRLLLARGNGARGPSWAAAGVQPSPLQWRGCSGGPWPFAHQLPEAVVFKYSCAAGHWPSAGSQSEQTESPEGRLSSVQAKERAVSVVTGGAPPGPPGPGRGPGAGRGRGRRRCRPCSGAQLGKALWGVAVVLCVCASWAGSTQLAKLTFRTFDAPFTLTWFATNWNFLFFPLYYAGHACQSAEKQSVKQRYSKARGTGHAERRGTRPGPELLRWQCPVTDTDSAGETVSKNGRSQPRPVLCVEQFCSKGSHPEAAPPVGGPGTWLSVVVRGCRNGDCSRARHVAVGRRGDCSRARRVAVVVGTAPGPSAWLSVIVGTAPGPGTLLSSWGLLRVPACGCHSGDCSRARCVAVGRRGDCSGSQRVAVIVGTAPGPGVWLS</sequence>
<dbReference type="PANTHER" id="PTHR19346">
    <property type="entry name" value="SUGAR PHOSPHATE TRANSPORTER DOMAIN-CONTAINING PROTEIN"/>
    <property type="match status" value="1"/>
</dbReference>
<evidence type="ECO:0000313" key="2">
    <source>
        <dbReference type="EMBL" id="ELW68139.1"/>
    </source>
</evidence>
<accession>L9L072</accession>
<organism evidence="2 3">
    <name type="scientific">Tupaia chinensis</name>
    <name type="common">Chinese tree shrew</name>
    <name type="synonym">Tupaia belangeri chinensis</name>
    <dbReference type="NCBI Taxonomy" id="246437"/>
    <lineage>
        <taxon>Eukaryota</taxon>
        <taxon>Metazoa</taxon>
        <taxon>Chordata</taxon>
        <taxon>Craniata</taxon>
        <taxon>Vertebrata</taxon>
        <taxon>Euteleostomi</taxon>
        <taxon>Mammalia</taxon>
        <taxon>Eutheria</taxon>
        <taxon>Euarchontoglires</taxon>
        <taxon>Scandentia</taxon>
        <taxon>Tupaiidae</taxon>
        <taxon>Tupaia</taxon>
    </lineage>
</organism>
<feature type="compositionally biased region" description="Polar residues" evidence="1">
    <location>
        <begin position="200"/>
        <end position="209"/>
    </location>
</feature>
<dbReference type="InParanoid" id="L9L072"/>
<dbReference type="EMBL" id="KB320579">
    <property type="protein sequence ID" value="ELW68139.1"/>
    <property type="molecule type" value="Genomic_DNA"/>
</dbReference>
<feature type="region of interest" description="Disordered" evidence="1">
    <location>
        <begin position="199"/>
        <end position="252"/>
    </location>
</feature>
<dbReference type="InterPro" id="IPR026505">
    <property type="entry name" value="Solute_c_fam_35_mem_F3/F4"/>
</dbReference>
<gene>
    <name evidence="2" type="ORF">TREES_T100003873</name>
</gene>
<reference evidence="3" key="1">
    <citation type="submission" date="2012-07" db="EMBL/GenBank/DDBJ databases">
        <title>Genome of the Chinese tree shrew, a rising model animal genetically related to primates.</title>
        <authorList>
            <person name="Zhang G."/>
            <person name="Fan Y."/>
            <person name="Yao Y."/>
            <person name="Huang Z."/>
        </authorList>
    </citation>
    <scope>NUCLEOTIDE SEQUENCE [LARGE SCALE GENOMIC DNA]</scope>
</reference>
<proteinExistence type="predicted"/>
<protein>
    <submittedName>
        <fullName evidence="2">Solute carrier family 35 member F3</fullName>
    </submittedName>
</protein>
<reference evidence="3" key="2">
    <citation type="journal article" date="2013" name="Nat. Commun.">
        <title>Genome of the Chinese tree shrew.</title>
        <authorList>
            <person name="Fan Y."/>
            <person name="Huang Z.Y."/>
            <person name="Cao C.C."/>
            <person name="Chen C.S."/>
            <person name="Chen Y.X."/>
            <person name="Fan D.D."/>
            <person name="He J."/>
            <person name="Hou H.L."/>
            <person name="Hu L."/>
            <person name="Hu X.T."/>
            <person name="Jiang X.T."/>
            <person name="Lai R."/>
            <person name="Lang Y.S."/>
            <person name="Liang B."/>
            <person name="Liao S.G."/>
            <person name="Mu D."/>
            <person name="Ma Y.Y."/>
            <person name="Niu Y.Y."/>
            <person name="Sun X.Q."/>
            <person name="Xia J.Q."/>
            <person name="Xiao J."/>
            <person name="Xiong Z.Q."/>
            <person name="Xu L."/>
            <person name="Yang L."/>
            <person name="Zhang Y."/>
            <person name="Zhao W."/>
            <person name="Zhao X.D."/>
            <person name="Zheng Y.T."/>
            <person name="Zhou J.M."/>
            <person name="Zhu Y.B."/>
            <person name="Zhang G.J."/>
            <person name="Wang J."/>
            <person name="Yao Y.G."/>
        </authorList>
    </citation>
    <scope>NUCLEOTIDE SEQUENCE [LARGE SCALE GENOMIC DNA]</scope>
</reference>
<evidence type="ECO:0000256" key="1">
    <source>
        <dbReference type="SAM" id="MobiDB-lite"/>
    </source>
</evidence>
<dbReference type="PANTHER" id="PTHR19346:SF3">
    <property type="entry name" value="SOLUTE CARRIER FAMILY 35 MEMBER F3"/>
    <property type="match status" value="1"/>
</dbReference>
<name>L9L072_TUPCH</name>
<evidence type="ECO:0000313" key="3">
    <source>
        <dbReference type="Proteomes" id="UP000011518"/>
    </source>
</evidence>